<evidence type="ECO:0000313" key="4">
    <source>
        <dbReference type="Proteomes" id="UP000321595"/>
    </source>
</evidence>
<dbReference type="Pfam" id="PF13692">
    <property type="entry name" value="Glyco_trans_1_4"/>
    <property type="match status" value="1"/>
</dbReference>
<dbReference type="Gene3D" id="3.40.50.2000">
    <property type="entry name" value="Glycogen Phosphorylase B"/>
    <property type="match status" value="1"/>
</dbReference>
<dbReference type="CDD" id="cd03801">
    <property type="entry name" value="GT4_PimA-like"/>
    <property type="match status" value="1"/>
</dbReference>
<keyword evidence="1" id="KW-0328">Glycosyltransferase</keyword>
<dbReference type="OrthoDB" id="9787293at2"/>
<dbReference type="SUPFAM" id="SSF53756">
    <property type="entry name" value="UDP-Glycosyltransferase/glycogen phosphorylase"/>
    <property type="match status" value="1"/>
</dbReference>
<sequence length="404" mass="43876">MPESTEAKMITVIGPNMGTNALGRALVLAELAKRLGHEVQIIGSLRKNQSVWGPARDSPIPIRTFPLYRQHHYLSAAKRVHELCASSDAVIISKSTPTSLGLALMAGVDPRRSILDIDDWEMGFRLARYKGGFGSRALTVLERGVSTLLPWTIETDVGVWLSEEMAPLYPWRTVSNEWLASRFGGHVVRHARDETVLDPLQVDSSEIRREISATNDRVWVGFIGTPRTHKGVNVLIDALARLKGKDAPGLMLFGFDETLSESVHLADLALQRLGADRLRVKGFFPLTELPAHVSAPDIICVPSVSSAATQGQIPAKLFDAMAMGKPVVVSDVNDMSKIVGEAGLVVPPEDSAALSAALNRLAQSPELRQKLGTLARQRFLENDSFAACAKELSAVLTPLLESNA</sequence>
<dbReference type="AlphaFoldDB" id="A0A5B8XL04"/>
<reference evidence="3 4" key="1">
    <citation type="submission" date="2019-08" db="EMBL/GenBank/DDBJ databases">
        <authorList>
            <person name="Liang Q."/>
        </authorList>
    </citation>
    <scope>NUCLEOTIDE SEQUENCE [LARGE SCALE GENOMIC DNA]</scope>
    <source>
        <strain evidence="3 4">V1718</strain>
    </source>
</reference>
<dbReference type="PANTHER" id="PTHR12526:SF510">
    <property type="entry name" value="D-INOSITOL 3-PHOSPHATE GLYCOSYLTRANSFERASE"/>
    <property type="match status" value="1"/>
</dbReference>
<dbReference type="Proteomes" id="UP000321595">
    <property type="component" value="Chromosome"/>
</dbReference>
<name>A0A5B8XL04_9DELT</name>
<proteinExistence type="predicted"/>
<dbReference type="KEGG" id="bbae:FRD01_03130"/>
<evidence type="ECO:0000256" key="2">
    <source>
        <dbReference type="ARBA" id="ARBA00022679"/>
    </source>
</evidence>
<protein>
    <submittedName>
        <fullName evidence="3">Glycosyltransferase family 4 protein</fullName>
    </submittedName>
</protein>
<dbReference type="EMBL" id="CP042467">
    <property type="protein sequence ID" value="QED26264.1"/>
    <property type="molecule type" value="Genomic_DNA"/>
</dbReference>
<evidence type="ECO:0000256" key="1">
    <source>
        <dbReference type="ARBA" id="ARBA00022676"/>
    </source>
</evidence>
<gene>
    <name evidence="3" type="ORF">FRD01_03130</name>
</gene>
<evidence type="ECO:0000313" key="3">
    <source>
        <dbReference type="EMBL" id="QED26264.1"/>
    </source>
</evidence>
<dbReference type="GO" id="GO:0016757">
    <property type="term" value="F:glycosyltransferase activity"/>
    <property type="evidence" value="ECO:0007669"/>
    <property type="project" value="UniProtKB-KW"/>
</dbReference>
<keyword evidence="2 3" id="KW-0808">Transferase</keyword>
<keyword evidence="4" id="KW-1185">Reference proteome</keyword>
<accession>A0A5B8XL04</accession>
<dbReference type="PANTHER" id="PTHR12526">
    <property type="entry name" value="GLYCOSYLTRANSFERASE"/>
    <property type="match status" value="1"/>
</dbReference>
<organism evidence="3 4">
    <name type="scientific">Microvenator marinus</name>
    <dbReference type="NCBI Taxonomy" id="2600177"/>
    <lineage>
        <taxon>Bacteria</taxon>
        <taxon>Deltaproteobacteria</taxon>
        <taxon>Bradymonadales</taxon>
        <taxon>Microvenatoraceae</taxon>
        <taxon>Microvenator</taxon>
    </lineage>
</organism>